<sequence>MKQRYIVVPKDTSAEKALDYNEATDEQLIQVILDNEQFNSLYHSTFFEFINDVGNANIDDYEDLRINEMKDIENVHNVLSKNINKFGTENKSIVTEIMNLFKQAKERKTSVWFYF</sequence>
<keyword evidence="2" id="KW-1185">Reference proteome</keyword>
<dbReference type="InterPro" id="IPR038223">
    <property type="entry name" value="DMP12_sf"/>
</dbReference>
<evidence type="ECO:0000313" key="1">
    <source>
        <dbReference type="EMBL" id="MFD2601815.1"/>
    </source>
</evidence>
<dbReference type="Proteomes" id="UP001597480">
    <property type="component" value="Unassembled WGS sequence"/>
</dbReference>
<proteinExistence type="predicted"/>
<organism evidence="1 2">
    <name type="scientific">Flavobacterium suzhouense</name>
    <dbReference type="NCBI Taxonomy" id="1529638"/>
    <lineage>
        <taxon>Bacteria</taxon>
        <taxon>Pseudomonadati</taxon>
        <taxon>Bacteroidota</taxon>
        <taxon>Flavobacteriia</taxon>
        <taxon>Flavobacteriales</taxon>
        <taxon>Flavobacteriaceae</taxon>
        <taxon>Flavobacterium</taxon>
    </lineage>
</organism>
<gene>
    <name evidence="1" type="ORF">ACFSR3_07090</name>
</gene>
<dbReference type="RefSeq" id="WP_379820338.1">
    <property type="nucleotide sequence ID" value="NZ_JBHUMD010000007.1"/>
</dbReference>
<comment type="caution">
    <text evidence="1">The sequence shown here is derived from an EMBL/GenBank/DDBJ whole genome shotgun (WGS) entry which is preliminary data.</text>
</comment>
<reference evidence="2" key="1">
    <citation type="journal article" date="2019" name="Int. J. Syst. Evol. Microbiol.">
        <title>The Global Catalogue of Microorganisms (GCM) 10K type strain sequencing project: providing services to taxonomists for standard genome sequencing and annotation.</title>
        <authorList>
            <consortium name="The Broad Institute Genomics Platform"/>
            <consortium name="The Broad Institute Genome Sequencing Center for Infectious Disease"/>
            <person name="Wu L."/>
            <person name="Ma J."/>
        </authorList>
    </citation>
    <scope>NUCLEOTIDE SEQUENCE [LARGE SCALE GENOMIC DNA]</scope>
    <source>
        <strain evidence="2">KCTC 42107</strain>
    </source>
</reference>
<evidence type="ECO:0000313" key="2">
    <source>
        <dbReference type="Proteomes" id="UP001597480"/>
    </source>
</evidence>
<accession>A0ABW5NTZ3</accession>
<dbReference type="EMBL" id="JBHUMD010000007">
    <property type="protein sequence ID" value="MFD2601815.1"/>
    <property type="molecule type" value="Genomic_DNA"/>
</dbReference>
<name>A0ABW5NTZ3_9FLAO</name>
<dbReference type="Gene3D" id="3.40.1760.20">
    <property type="match status" value="1"/>
</dbReference>
<protein>
    <submittedName>
        <fullName evidence="1">Uncharacterized protein</fullName>
    </submittedName>
</protein>